<feature type="compositionally biased region" description="Polar residues" evidence="1">
    <location>
        <begin position="59"/>
        <end position="78"/>
    </location>
</feature>
<evidence type="ECO:0000313" key="2">
    <source>
        <dbReference type="EMBL" id="GAA1513393.1"/>
    </source>
</evidence>
<evidence type="ECO:0000313" key="3">
    <source>
        <dbReference type="Proteomes" id="UP001501470"/>
    </source>
</evidence>
<gene>
    <name evidence="2" type="ORF">GCM10009827_029960</name>
</gene>
<feature type="compositionally biased region" description="Polar residues" evidence="1">
    <location>
        <begin position="119"/>
        <end position="130"/>
    </location>
</feature>
<protein>
    <submittedName>
        <fullName evidence="2">Uncharacterized protein</fullName>
    </submittedName>
</protein>
<dbReference type="Proteomes" id="UP001501470">
    <property type="component" value="Unassembled WGS sequence"/>
</dbReference>
<organism evidence="2 3">
    <name type="scientific">Dactylosporangium maewongense</name>
    <dbReference type="NCBI Taxonomy" id="634393"/>
    <lineage>
        <taxon>Bacteria</taxon>
        <taxon>Bacillati</taxon>
        <taxon>Actinomycetota</taxon>
        <taxon>Actinomycetes</taxon>
        <taxon>Micromonosporales</taxon>
        <taxon>Micromonosporaceae</taxon>
        <taxon>Dactylosporangium</taxon>
    </lineage>
</organism>
<sequence length="211" mass="21132">MAAANTANPPVRTVTAVVPPSRLRDSRTIAIAMQAMCTLGTPVATTPPRLPMACIVSRSSSGQAGTNSAAATITPSRASRTRCSRDCGAAGALSRTAGASPTASSDAQSPARGGGPSRPATTSRTYSRQARVQPLDASPAKNQATLALPVPAAKRRKSRTFVARARSVVAAPTVAIVPAVGARATATWAAAQTASRPATNSIAGLIGSGYG</sequence>
<comment type="caution">
    <text evidence="2">The sequence shown here is derived from an EMBL/GenBank/DDBJ whole genome shotgun (WGS) entry which is preliminary data.</text>
</comment>
<keyword evidence="3" id="KW-1185">Reference proteome</keyword>
<accession>A0ABP4KZF4</accession>
<feature type="compositionally biased region" description="Polar residues" evidence="1">
    <location>
        <begin position="97"/>
        <end position="108"/>
    </location>
</feature>
<dbReference type="RefSeq" id="WP_344502478.1">
    <property type="nucleotide sequence ID" value="NZ_BAAAQD010000005.1"/>
</dbReference>
<dbReference type="EMBL" id="BAAAQD010000005">
    <property type="protein sequence ID" value="GAA1513393.1"/>
    <property type="molecule type" value="Genomic_DNA"/>
</dbReference>
<feature type="region of interest" description="Disordered" evidence="1">
    <location>
        <begin position="59"/>
        <end position="156"/>
    </location>
</feature>
<name>A0ABP4KZF4_9ACTN</name>
<evidence type="ECO:0000256" key="1">
    <source>
        <dbReference type="SAM" id="MobiDB-lite"/>
    </source>
</evidence>
<proteinExistence type="predicted"/>
<reference evidence="3" key="1">
    <citation type="journal article" date="2019" name="Int. J. Syst. Evol. Microbiol.">
        <title>The Global Catalogue of Microorganisms (GCM) 10K type strain sequencing project: providing services to taxonomists for standard genome sequencing and annotation.</title>
        <authorList>
            <consortium name="The Broad Institute Genomics Platform"/>
            <consortium name="The Broad Institute Genome Sequencing Center for Infectious Disease"/>
            <person name="Wu L."/>
            <person name="Ma J."/>
        </authorList>
    </citation>
    <scope>NUCLEOTIDE SEQUENCE [LARGE SCALE GENOMIC DNA]</scope>
    <source>
        <strain evidence="3">JCM 15933</strain>
    </source>
</reference>